<keyword evidence="6" id="KW-0862">Zinc</keyword>
<evidence type="ECO:0000256" key="1">
    <source>
        <dbReference type="ARBA" id="ARBA00004123"/>
    </source>
</evidence>
<dbReference type="SMART" id="SM00355">
    <property type="entry name" value="ZnF_C2H2"/>
    <property type="match status" value="7"/>
</dbReference>
<dbReference type="PANTHER" id="PTHR23226">
    <property type="entry name" value="ZINC FINGER AND SCAN DOMAIN-CONTAINING"/>
    <property type="match status" value="1"/>
</dbReference>
<gene>
    <name evidence="13" type="ORF">EI555_017354</name>
</gene>
<evidence type="ECO:0000313" key="13">
    <source>
        <dbReference type="EMBL" id="TKC44914.1"/>
    </source>
</evidence>
<reference evidence="14" key="1">
    <citation type="journal article" date="2019" name="IScience">
        <title>Narwhal Genome Reveals Long-Term Low Genetic Diversity despite Current Large Abundance Size.</title>
        <authorList>
            <person name="Westbury M.V."/>
            <person name="Petersen B."/>
            <person name="Garde E."/>
            <person name="Heide-Jorgensen M.P."/>
            <person name="Lorenzen E.D."/>
        </authorList>
    </citation>
    <scope>NUCLEOTIDE SEQUENCE [LARGE SCALE GENOMIC DNA]</scope>
</reference>
<feature type="domain" description="C2H2-type" evidence="12">
    <location>
        <begin position="310"/>
        <end position="337"/>
    </location>
</feature>
<dbReference type="FunFam" id="3.30.160.60:FF:000352">
    <property type="entry name" value="zinc finger protein 3 homolog"/>
    <property type="match status" value="1"/>
</dbReference>
<feature type="domain" description="C2H2-type" evidence="12">
    <location>
        <begin position="282"/>
        <end position="309"/>
    </location>
</feature>
<proteinExistence type="inferred from homology"/>
<dbReference type="SUPFAM" id="SSF57667">
    <property type="entry name" value="beta-beta-alpha zinc fingers"/>
    <property type="match status" value="4"/>
</dbReference>
<organism evidence="13 14">
    <name type="scientific">Monodon monoceros</name>
    <name type="common">Narwhal</name>
    <name type="synonym">Ceratodon monodon</name>
    <dbReference type="NCBI Taxonomy" id="40151"/>
    <lineage>
        <taxon>Eukaryota</taxon>
        <taxon>Metazoa</taxon>
        <taxon>Chordata</taxon>
        <taxon>Craniata</taxon>
        <taxon>Vertebrata</taxon>
        <taxon>Euteleostomi</taxon>
        <taxon>Mammalia</taxon>
        <taxon>Eutheria</taxon>
        <taxon>Laurasiatheria</taxon>
        <taxon>Artiodactyla</taxon>
        <taxon>Whippomorpha</taxon>
        <taxon>Cetacea</taxon>
        <taxon>Odontoceti</taxon>
        <taxon>Monodontidae</taxon>
        <taxon>Monodon</taxon>
    </lineage>
</organism>
<evidence type="ECO:0000256" key="2">
    <source>
        <dbReference type="ARBA" id="ARBA00006991"/>
    </source>
</evidence>
<feature type="domain" description="C2H2-type" evidence="12">
    <location>
        <begin position="338"/>
        <end position="365"/>
    </location>
</feature>
<dbReference type="InterPro" id="IPR036236">
    <property type="entry name" value="Znf_C2H2_sf"/>
</dbReference>
<dbReference type="GO" id="GO:0005634">
    <property type="term" value="C:nucleus"/>
    <property type="evidence" value="ECO:0007669"/>
    <property type="project" value="UniProtKB-SubCell"/>
</dbReference>
<dbReference type="PANTHER" id="PTHR23226:SF412">
    <property type="entry name" value="ZINC FINGER PROTEIN 983"/>
    <property type="match status" value="1"/>
</dbReference>
<evidence type="ECO:0000256" key="7">
    <source>
        <dbReference type="ARBA" id="ARBA00023015"/>
    </source>
</evidence>
<keyword evidence="7" id="KW-0805">Transcription regulation</keyword>
<feature type="domain" description="C2H2-type" evidence="12">
    <location>
        <begin position="226"/>
        <end position="253"/>
    </location>
</feature>
<keyword evidence="10" id="KW-0539">Nucleus</keyword>
<feature type="domain" description="C2H2-type" evidence="12">
    <location>
        <begin position="254"/>
        <end position="281"/>
    </location>
</feature>
<evidence type="ECO:0000256" key="6">
    <source>
        <dbReference type="ARBA" id="ARBA00022833"/>
    </source>
</evidence>
<evidence type="ECO:0000256" key="3">
    <source>
        <dbReference type="ARBA" id="ARBA00022723"/>
    </source>
</evidence>
<evidence type="ECO:0000313" key="14">
    <source>
        <dbReference type="Proteomes" id="UP000308365"/>
    </source>
</evidence>
<dbReference type="GO" id="GO:0000978">
    <property type="term" value="F:RNA polymerase II cis-regulatory region sequence-specific DNA binding"/>
    <property type="evidence" value="ECO:0007669"/>
    <property type="project" value="TreeGrafter"/>
</dbReference>
<dbReference type="AlphaFoldDB" id="A0A4U1F6G3"/>
<evidence type="ECO:0000256" key="8">
    <source>
        <dbReference type="ARBA" id="ARBA00023125"/>
    </source>
</evidence>
<evidence type="ECO:0000256" key="9">
    <source>
        <dbReference type="ARBA" id="ARBA00023163"/>
    </source>
</evidence>
<feature type="domain" description="C2H2-type" evidence="12">
    <location>
        <begin position="170"/>
        <end position="197"/>
    </location>
</feature>
<dbReference type="FunFam" id="3.30.160.60:FF:000202">
    <property type="entry name" value="Zinc finger protein 574"/>
    <property type="match status" value="1"/>
</dbReference>
<feature type="non-terminal residue" evidence="13">
    <location>
        <position position="1"/>
    </location>
</feature>
<dbReference type="Pfam" id="PF00096">
    <property type="entry name" value="zf-C2H2"/>
    <property type="match status" value="6"/>
</dbReference>
<dbReference type="Gene3D" id="3.30.160.60">
    <property type="entry name" value="Classic Zinc Finger"/>
    <property type="match status" value="7"/>
</dbReference>
<keyword evidence="4" id="KW-0677">Repeat</keyword>
<comment type="caution">
    <text evidence="13">The sequence shown here is derived from an EMBL/GenBank/DDBJ whole genome shotgun (WGS) entry which is preliminary data.</text>
</comment>
<dbReference type="GO" id="GO:0008270">
    <property type="term" value="F:zinc ion binding"/>
    <property type="evidence" value="ECO:0007669"/>
    <property type="project" value="UniProtKB-KW"/>
</dbReference>
<dbReference type="FunFam" id="3.30.160.60:FF:001916">
    <property type="entry name" value="Zinc finger protein 621"/>
    <property type="match status" value="1"/>
</dbReference>
<dbReference type="FunFam" id="3.30.160.60:FF:000815">
    <property type="entry name" value="zinc finger protein 621"/>
    <property type="match status" value="1"/>
</dbReference>
<dbReference type="Proteomes" id="UP000308365">
    <property type="component" value="Unassembled WGS sequence"/>
</dbReference>
<keyword evidence="8" id="KW-0238">DNA-binding</keyword>
<protein>
    <recommendedName>
        <fullName evidence="12">C2H2-type domain-containing protein</fullName>
    </recommendedName>
</protein>
<evidence type="ECO:0000256" key="4">
    <source>
        <dbReference type="ARBA" id="ARBA00022737"/>
    </source>
</evidence>
<dbReference type="FunFam" id="3.30.160.60:FF:001498">
    <property type="entry name" value="Zinc finger protein 404"/>
    <property type="match status" value="1"/>
</dbReference>
<evidence type="ECO:0000259" key="12">
    <source>
        <dbReference type="PROSITE" id="PS50157"/>
    </source>
</evidence>
<accession>A0A4U1F6G3</accession>
<evidence type="ECO:0000256" key="5">
    <source>
        <dbReference type="ARBA" id="ARBA00022771"/>
    </source>
</evidence>
<dbReference type="PROSITE" id="PS50157">
    <property type="entry name" value="ZINC_FINGER_C2H2_2"/>
    <property type="match status" value="7"/>
</dbReference>
<dbReference type="FunFam" id="3.30.160.60:FF:000609">
    <property type="entry name" value="zinc finger protein 621"/>
    <property type="match status" value="1"/>
</dbReference>
<sequence length="374" mass="42942">ALPFPTPVLISQLERGEAPWRPDPWEAEILRGICPEALPGLVPVSSILQLYVTVFLFLSHPPLWMLVAILSVIFKKSLPTRENQDHWILFPFQFSNEEHLWFLWSGGESWTKTEEPVVKQEAPEETEVHSMPVGGLFRNVSQHFDFKSKAPWQTFSLNPNLILRGGMKFYECKECGKIFRYNSKLIRHQMSHTGEKPFKCKECGKAFKSSYDCIVHEKNHIGAGPYECKECGKGLSSNTALTQHQRIHTGEKPYECKECGKAFRRSAAYLQHHRLHTGEKLYKCKECWKAFGCRSLFIAHQRIHTGEKPYQCKECGKAFTQKIASIQHQRVHTGEKPYECQACGKAFKWYGSFVQHQKLHPVEKKPGKALGPSL</sequence>
<name>A0A4U1F6G3_MONMO</name>
<feature type="non-terminal residue" evidence="13">
    <location>
        <position position="374"/>
    </location>
</feature>
<dbReference type="GO" id="GO:0032502">
    <property type="term" value="P:developmental process"/>
    <property type="evidence" value="ECO:0007669"/>
    <property type="project" value="UniProtKB-ARBA"/>
</dbReference>
<evidence type="ECO:0000256" key="11">
    <source>
        <dbReference type="PROSITE-ProRule" id="PRU00042"/>
    </source>
</evidence>
<dbReference type="InterPro" id="IPR013087">
    <property type="entry name" value="Znf_C2H2_type"/>
</dbReference>
<dbReference type="PROSITE" id="PS00028">
    <property type="entry name" value="ZINC_FINGER_C2H2_1"/>
    <property type="match status" value="7"/>
</dbReference>
<dbReference type="GO" id="GO:0000981">
    <property type="term" value="F:DNA-binding transcription factor activity, RNA polymerase II-specific"/>
    <property type="evidence" value="ECO:0007669"/>
    <property type="project" value="TreeGrafter"/>
</dbReference>
<evidence type="ECO:0000256" key="10">
    <source>
        <dbReference type="ARBA" id="ARBA00023242"/>
    </source>
</evidence>
<comment type="subcellular location">
    <subcellularLocation>
        <location evidence="1">Nucleus</location>
    </subcellularLocation>
</comment>
<dbReference type="EMBL" id="RWIC01000359">
    <property type="protein sequence ID" value="TKC44914.1"/>
    <property type="molecule type" value="Genomic_DNA"/>
</dbReference>
<keyword evidence="5 11" id="KW-0863">Zinc-finger</keyword>
<comment type="similarity">
    <text evidence="2">Belongs to the krueppel C2H2-type zinc-finger protein family.</text>
</comment>
<dbReference type="FunFam" id="3.30.160.60:FF:001179">
    <property type="entry name" value="zinc finger protein 621 isoform X3"/>
    <property type="match status" value="1"/>
</dbReference>
<keyword evidence="9" id="KW-0804">Transcription</keyword>
<keyword evidence="3" id="KW-0479">Metal-binding</keyword>
<feature type="domain" description="C2H2-type" evidence="12">
    <location>
        <begin position="198"/>
        <end position="225"/>
    </location>
</feature>